<dbReference type="OrthoDB" id="9878089at2"/>
<dbReference type="EMBL" id="PYGD01000001">
    <property type="protein sequence ID" value="PSK93949.1"/>
    <property type="molecule type" value="Genomic_DNA"/>
</dbReference>
<keyword evidence="1" id="KW-0472">Membrane</keyword>
<name>A0A2P8D9Q0_9BACT</name>
<keyword evidence="1" id="KW-1133">Transmembrane helix</keyword>
<proteinExistence type="predicted"/>
<keyword evidence="1" id="KW-0812">Transmembrane</keyword>
<organism evidence="2 3">
    <name type="scientific">Taibaiella chishuiensis</name>
    <dbReference type="NCBI Taxonomy" id="1434707"/>
    <lineage>
        <taxon>Bacteria</taxon>
        <taxon>Pseudomonadati</taxon>
        <taxon>Bacteroidota</taxon>
        <taxon>Chitinophagia</taxon>
        <taxon>Chitinophagales</taxon>
        <taxon>Chitinophagaceae</taxon>
        <taxon>Taibaiella</taxon>
    </lineage>
</organism>
<dbReference type="RefSeq" id="WP_106520689.1">
    <property type="nucleotide sequence ID" value="NZ_PYGD01000001.1"/>
</dbReference>
<accession>A0A2P8D9Q0</accession>
<reference evidence="2 3" key="1">
    <citation type="submission" date="2018-03" db="EMBL/GenBank/DDBJ databases">
        <title>Genomic Encyclopedia of Type Strains, Phase III (KMG-III): the genomes of soil and plant-associated and newly described type strains.</title>
        <authorList>
            <person name="Whitman W."/>
        </authorList>
    </citation>
    <scope>NUCLEOTIDE SEQUENCE [LARGE SCALE GENOMIC DNA]</scope>
    <source>
        <strain evidence="2 3">CGMCC 1.12700</strain>
    </source>
</reference>
<gene>
    <name evidence="2" type="ORF">B0I18_10198</name>
</gene>
<dbReference type="Proteomes" id="UP000240572">
    <property type="component" value="Unassembled WGS sequence"/>
</dbReference>
<evidence type="ECO:0000313" key="2">
    <source>
        <dbReference type="EMBL" id="PSK93949.1"/>
    </source>
</evidence>
<comment type="caution">
    <text evidence="2">The sequence shown here is derived from an EMBL/GenBank/DDBJ whole genome shotgun (WGS) entry which is preliminary data.</text>
</comment>
<feature type="transmembrane region" description="Helical" evidence="1">
    <location>
        <begin position="34"/>
        <end position="56"/>
    </location>
</feature>
<evidence type="ECO:0000313" key="3">
    <source>
        <dbReference type="Proteomes" id="UP000240572"/>
    </source>
</evidence>
<dbReference type="AlphaFoldDB" id="A0A2P8D9Q0"/>
<evidence type="ECO:0000256" key="1">
    <source>
        <dbReference type="SAM" id="Phobius"/>
    </source>
</evidence>
<sequence>MTQHYLNDGPRSAGVYEDLDFIKKKLHYPLRRRLLVPLLAWIVPLLALYGFSLARIWGAGDPADHRRYYMGVLPLIFTIITLAGLSRYGATLRFATLYTGLDRRRSRELIAAFLRAQQVAVITHPMSGDIFQIVSTPVSSRSGDMREVLVLIADEGRILLNSHFANNTLMMVPPARLRRHMEKALKNWIRDASPEVQHQKLSR</sequence>
<feature type="transmembrane region" description="Helical" evidence="1">
    <location>
        <begin position="68"/>
        <end position="85"/>
    </location>
</feature>
<protein>
    <submittedName>
        <fullName evidence="2">Uncharacterized protein</fullName>
    </submittedName>
</protein>
<keyword evidence="3" id="KW-1185">Reference proteome</keyword>